<dbReference type="SUPFAM" id="SSF110849">
    <property type="entry name" value="ParB/Sulfiredoxin"/>
    <property type="match status" value="1"/>
</dbReference>
<dbReference type="Pfam" id="PF02195">
    <property type="entry name" value="ParB_N"/>
    <property type="match status" value="1"/>
</dbReference>
<dbReference type="InterPro" id="IPR041468">
    <property type="entry name" value="HTH_ParB/Spo0J"/>
</dbReference>
<dbReference type="Pfam" id="PF23552">
    <property type="entry name" value="ParB_C"/>
    <property type="match status" value="1"/>
</dbReference>
<dbReference type="PANTHER" id="PTHR33375:SF1">
    <property type="entry name" value="CHROMOSOME-PARTITIONING PROTEIN PARB-RELATED"/>
    <property type="match status" value="1"/>
</dbReference>
<dbReference type="InterPro" id="IPR004437">
    <property type="entry name" value="ParB/RepB/Spo0J"/>
</dbReference>
<proteinExistence type="inferred from homology"/>
<dbReference type="FunFam" id="1.10.10.2830:FF:000001">
    <property type="entry name" value="Chromosome partitioning protein ParB"/>
    <property type="match status" value="1"/>
</dbReference>
<evidence type="ECO:0000256" key="5">
    <source>
        <dbReference type="SAM" id="MobiDB-lite"/>
    </source>
</evidence>
<evidence type="ECO:0000259" key="6">
    <source>
        <dbReference type="SMART" id="SM00470"/>
    </source>
</evidence>
<dbReference type="EMBL" id="DTQM01000002">
    <property type="protein sequence ID" value="HGC41613.1"/>
    <property type="molecule type" value="Genomic_DNA"/>
</dbReference>
<accession>A0A8J4H7R4</accession>
<evidence type="ECO:0000313" key="7">
    <source>
        <dbReference type="EMBL" id="HGC41613.1"/>
    </source>
</evidence>
<comment type="similarity">
    <text evidence="1">Belongs to the ParB family.</text>
</comment>
<dbReference type="InterPro" id="IPR003115">
    <property type="entry name" value="ParB_N"/>
</dbReference>
<dbReference type="CDD" id="cd16393">
    <property type="entry name" value="SPO0J_N"/>
    <property type="match status" value="1"/>
</dbReference>
<comment type="function">
    <text evidence="4">Involved in chromosome partition. Localize to both poles of the predivisional cell following completion of DNA replication. Binds to the DNA origin of replication.</text>
</comment>
<evidence type="ECO:0000256" key="1">
    <source>
        <dbReference type="ARBA" id="ARBA00006295"/>
    </source>
</evidence>
<evidence type="ECO:0000256" key="2">
    <source>
        <dbReference type="ARBA" id="ARBA00022829"/>
    </source>
</evidence>
<evidence type="ECO:0000256" key="4">
    <source>
        <dbReference type="ARBA" id="ARBA00025472"/>
    </source>
</evidence>
<protein>
    <submittedName>
        <fullName evidence="7">ParB/RepB/Spo0J family partition protein</fullName>
    </submittedName>
</protein>
<dbReference type="Gene3D" id="3.90.1530.30">
    <property type="match status" value="1"/>
</dbReference>
<dbReference type="GO" id="GO:0003677">
    <property type="term" value="F:DNA binding"/>
    <property type="evidence" value="ECO:0007669"/>
    <property type="project" value="UniProtKB-KW"/>
</dbReference>
<dbReference type="Gene3D" id="1.10.10.2830">
    <property type="match status" value="1"/>
</dbReference>
<dbReference type="InterPro" id="IPR050336">
    <property type="entry name" value="Chromosome_partition/occlusion"/>
</dbReference>
<gene>
    <name evidence="7" type="ORF">ENY07_00065</name>
</gene>
<keyword evidence="3" id="KW-0238">DNA-binding</keyword>
<name>A0A8J4H7R4_9PROT</name>
<dbReference type="InterPro" id="IPR057240">
    <property type="entry name" value="ParB_dimer_C"/>
</dbReference>
<dbReference type="AlphaFoldDB" id="A0A8J4H7R4"/>
<dbReference type="NCBIfam" id="TIGR00180">
    <property type="entry name" value="parB_part"/>
    <property type="match status" value="1"/>
</dbReference>
<dbReference type="SMART" id="SM00470">
    <property type="entry name" value="ParB"/>
    <property type="match status" value="1"/>
</dbReference>
<dbReference type="InterPro" id="IPR036086">
    <property type="entry name" value="ParB/Sulfiredoxin_sf"/>
</dbReference>
<dbReference type="GO" id="GO:0005694">
    <property type="term" value="C:chromosome"/>
    <property type="evidence" value="ECO:0007669"/>
    <property type="project" value="TreeGrafter"/>
</dbReference>
<evidence type="ECO:0000256" key="3">
    <source>
        <dbReference type="ARBA" id="ARBA00023125"/>
    </source>
</evidence>
<feature type="compositionally biased region" description="Low complexity" evidence="5">
    <location>
        <begin position="225"/>
        <end position="239"/>
    </location>
</feature>
<feature type="region of interest" description="Disordered" evidence="5">
    <location>
        <begin position="223"/>
        <end position="252"/>
    </location>
</feature>
<keyword evidence="2" id="KW-0159">Chromosome partition</keyword>
<reference evidence="7" key="1">
    <citation type="journal article" date="2020" name="mSystems">
        <title>Genome- and Community-Level Interaction Insights into Carbon Utilization and Element Cycling Functions of Hydrothermarchaeota in Hydrothermal Sediment.</title>
        <authorList>
            <person name="Zhou Z."/>
            <person name="Liu Y."/>
            <person name="Xu W."/>
            <person name="Pan J."/>
            <person name="Luo Z.H."/>
            <person name="Li M."/>
        </authorList>
    </citation>
    <scope>NUCLEOTIDE SEQUENCE</scope>
    <source>
        <strain evidence="7">SpSt-997</strain>
    </source>
</reference>
<dbReference type="FunFam" id="3.90.1530.30:FF:000001">
    <property type="entry name" value="Chromosome partitioning protein ParB"/>
    <property type="match status" value="1"/>
</dbReference>
<dbReference type="PANTHER" id="PTHR33375">
    <property type="entry name" value="CHROMOSOME-PARTITIONING PROTEIN PARB-RELATED"/>
    <property type="match status" value="1"/>
</dbReference>
<feature type="domain" description="ParB-like N-terminal" evidence="6">
    <location>
        <begin position="34"/>
        <end position="126"/>
    </location>
</feature>
<sequence length="295" mass="31517">MNAKETSPRLGRGLAALLGDTAASAADAERGAVVALGIADLRPSPFQPRTTIDPVAIEELATSIRARGVLQPLLVRPDPEIPGRYQIIAGERRWRAAQAAGIHEIPVIVRDLTDSDAMVVALVENLQRQDLNAIEEADGYRRLLEEFGVTQESLGQSVGKSRSHIANTLRLLNLPGAVQNEVRKGTLSAGHARALLAHPEPEKAALAVIARQLNVRQTEALVKRASAPESAPGGAPGNARQAAAKDPETEALAHSLSERLGLRVEIAFNGRTGTLSLHYRSLDQLDGIITLLSRE</sequence>
<dbReference type="Pfam" id="PF17762">
    <property type="entry name" value="HTH_ParB"/>
    <property type="match status" value="1"/>
</dbReference>
<comment type="caution">
    <text evidence="7">The sequence shown here is derived from an EMBL/GenBank/DDBJ whole genome shotgun (WGS) entry which is preliminary data.</text>
</comment>
<dbReference type="GO" id="GO:0007059">
    <property type="term" value="P:chromosome segregation"/>
    <property type="evidence" value="ECO:0007669"/>
    <property type="project" value="UniProtKB-KW"/>
</dbReference>
<organism evidence="7">
    <name type="scientific">Acidicaldus sp</name>
    <dbReference type="NCBI Taxonomy" id="1872105"/>
    <lineage>
        <taxon>Bacteria</taxon>
        <taxon>Pseudomonadati</taxon>
        <taxon>Pseudomonadota</taxon>
        <taxon>Alphaproteobacteria</taxon>
        <taxon>Acetobacterales</taxon>
        <taxon>Acetobacteraceae</taxon>
        <taxon>Acidicaldus</taxon>
    </lineage>
</organism>